<sequence length="121" mass="13483">MSAVHGHPLDFGGLCGDNKEAVPCLTNSNNWWPCAAALLAQGVLRLSIYANFNKNQLPQQTLLILNYKNKHFQKNLSKSTLWNTVKDEKIGEKLTPGDKKKIEDAIDEAIAWLDSNANFES</sequence>
<comment type="caution">
    <text evidence="1">The sequence shown here is derived from an EMBL/GenBank/DDBJ whole genome shotgun (WGS) entry which is preliminary data.</text>
</comment>
<proteinExistence type="predicted"/>
<keyword evidence="2" id="KW-1185">Reference proteome</keyword>
<dbReference type="OrthoDB" id="3789372at2759"/>
<evidence type="ECO:0000313" key="1">
    <source>
        <dbReference type="EMBL" id="PWA43200.1"/>
    </source>
</evidence>
<gene>
    <name evidence="1" type="ORF">CTI12_AA537550</name>
</gene>
<name>A0A2U1L2K8_ARTAN</name>
<accession>A0A2U1L2K8</accession>
<dbReference type="Proteomes" id="UP000245207">
    <property type="component" value="Unassembled WGS sequence"/>
</dbReference>
<evidence type="ECO:0000313" key="2">
    <source>
        <dbReference type="Proteomes" id="UP000245207"/>
    </source>
</evidence>
<reference evidence="1 2" key="1">
    <citation type="journal article" date="2018" name="Mol. Plant">
        <title>The genome of Artemisia annua provides insight into the evolution of Asteraceae family and artemisinin biosynthesis.</title>
        <authorList>
            <person name="Shen Q."/>
            <person name="Zhang L."/>
            <person name="Liao Z."/>
            <person name="Wang S."/>
            <person name="Yan T."/>
            <person name="Shi P."/>
            <person name="Liu M."/>
            <person name="Fu X."/>
            <person name="Pan Q."/>
            <person name="Wang Y."/>
            <person name="Lv Z."/>
            <person name="Lu X."/>
            <person name="Zhang F."/>
            <person name="Jiang W."/>
            <person name="Ma Y."/>
            <person name="Chen M."/>
            <person name="Hao X."/>
            <person name="Li L."/>
            <person name="Tang Y."/>
            <person name="Lv G."/>
            <person name="Zhou Y."/>
            <person name="Sun X."/>
            <person name="Brodelius P.E."/>
            <person name="Rose J.K.C."/>
            <person name="Tang K."/>
        </authorList>
    </citation>
    <scope>NUCLEOTIDE SEQUENCE [LARGE SCALE GENOMIC DNA]</scope>
    <source>
        <strain evidence="2">cv. Huhao1</strain>
        <tissue evidence="1">Leaf</tissue>
    </source>
</reference>
<dbReference type="EMBL" id="PKPP01011958">
    <property type="protein sequence ID" value="PWA43200.1"/>
    <property type="molecule type" value="Genomic_DNA"/>
</dbReference>
<dbReference type="SUPFAM" id="SSF100934">
    <property type="entry name" value="Heat shock protein 70kD (HSP70), C-terminal subdomain"/>
    <property type="match status" value="1"/>
</dbReference>
<organism evidence="1 2">
    <name type="scientific">Artemisia annua</name>
    <name type="common">Sweet wormwood</name>
    <dbReference type="NCBI Taxonomy" id="35608"/>
    <lineage>
        <taxon>Eukaryota</taxon>
        <taxon>Viridiplantae</taxon>
        <taxon>Streptophyta</taxon>
        <taxon>Embryophyta</taxon>
        <taxon>Tracheophyta</taxon>
        <taxon>Spermatophyta</taxon>
        <taxon>Magnoliopsida</taxon>
        <taxon>eudicotyledons</taxon>
        <taxon>Gunneridae</taxon>
        <taxon>Pentapetalae</taxon>
        <taxon>asterids</taxon>
        <taxon>campanulids</taxon>
        <taxon>Asterales</taxon>
        <taxon>Asteraceae</taxon>
        <taxon>Asteroideae</taxon>
        <taxon>Anthemideae</taxon>
        <taxon>Artemisiinae</taxon>
        <taxon>Artemisia</taxon>
    </lineage>
</organism>
<keyword evidence="1" id="KW-0346">Stress response</keyword>
<dbReference type="AlphaFoldDB" id="A0A2U1L2K8"/>
<dbReference type="InterPro" id="IPR029048">
    <property type="entry name" value="HSP70_C_sf"/>
</dbReference>
<dbReference type="STRING" id="35608.A0A2U1L2K8"/>
<dbReference type="Gene3D" id="1.20.1270.10">
    <property type="match status" value="1"/>
</dbReference>
<protein>
    <submittedName>
        <fullName evidence="1">Heat shock protein-like protein</fullName>
    </submittedName>
</protein>